<organism evidence="1 2">
    <name type="scientific">Aliidiomarina sedimenti</name>
    <dbReference type="NCBI Taxonomy" id="1933879"/>
    <lineage>
        <taxon>Bacteria</taxon>
        <taxon>Pseudomonadati</taxon>
        <taxon>Pseudomonadota</taxon>
        <taxon>Gammaproteobacteria</taxon>
        <taxon>Alteromonadales</taxon>
        <taxon>Idiomarinaceae</taxon>
        <taxon>Aliidiomarina</taxon>
    </lineage>
</organism>
<dbReference type="Gene3D" id="3.40.630.30">
    <property type="match status" value="1"/>
</dbReference>
<dbReference type="PANTHER" id="PTHR47017:SF1">
    <property type="entry name" value="ACYL-COA"/>
    <property type="match status" value="1"/>
</dbReference>
<dbReference type="InterPro" id="IPR007434">
    <property type="entry name" value="FemAB-like"/>
</dbReference>
<protein>
    <submittedName>
        <fullName evidence="1">GNAT family N-acetyltransferase</fullName>
    </submittedName>
</protein>
<dbReference type="PANTHER" id="PTHR47017">
    <property type="entry name" value="ACYL-COA"/>
    <property type="match status" value="1"/>
</dbReference>
<dbReference type="Pfam" id="PF04339">
    <property type="entry name" value="FemAB_like"/>
    <property type="match status" value="1"/>
</dbReference>
<reference evidence="1 2" key="1">
    <citation type="journal article" date="2018" name="Front. Microbiol.">
        <title>Genome-Based Analysis Reveals the Taxonomy and Diversity of the Family Idiomarinaceae.</title>
        <authorList>
            <person name="Liu Y."/>
            <person name="Lai Q."/>
            <person name="Shao Z."/>
        </authorList>
    </citation>
    <scope>NUCLEOTIDE SEQUENCE [LARGE SCALE GENOMIC DNA]</scope>
    <source>
        <strain evidence="1 2">GBSy1</strain>
    </source>
</reference>
<accession>A0ABY0C2N5</accession>
<dbReference type="RefSeq" id="WP_126788206.1">
    <property type="nucleotide sequence ID" value="NZ_PIPN01000001.1"/>
</dbReference>
<evidence type="ECO:0000313" key="2">
    <source>
        <dbReference type="Proteomes" id="UP000287410"/>
    </source>
</evidence>
<name>A0ABY0C2N5_9GAMM</name>
<dbReference type="SUPFAM" id="SSF55729">
    <property type="entry name" value="Acyl-CoA N-acyltransferases (Nat)"/>
    <property type="match status" value="1"/>
</dbReference>
<gene>
    <name evidence="1" type="ORF">CWE12_03165</name>
</gene>
<evidence type="ECO:0000313" key="1">
    <source>
        <dbReference type="EMBL" id="RUO32004.1"/>
    </source>
</evidence>
<dbReference type="Proteomes" id="UP000287410">
    <property type="component" value="Unassembled WGS sequence"/>
</dbReference>
<keyword evidence="2" id="KW-1185">Reference proteome</keyword>
<dbReference type="InterPro" id="IPR016181">
    <property type="entry name" value="Acyl_CoA_acyltransferase"/>
</dbReference>
<proteinExistence type="predicted"/>
<sequence length="418" mass="47928">MAYRFEFVTRISDIEPHAWDALFAPNDYPFTRHAFFQALEDGGSIGGRSGWLPRYLCIYEDTDARLVAAAPFFIKLHSYGEYFFDWGIADAYAQLGLNYYPKLICAIPFTPCEGPRLGTGGQALEPFWPIITEALAALQDQHAFASQQLMYLPPADFSSITAAENTKKTQSNQAPPWLHRTDLQFLWHNRGYSQFDDFLAALTSRKRKQLRKERTKVREQGIHCVWFTGEELQADNSTYNSDGAPSQLQRHLVAFYQLTYLKRSGHHGYLTPETFARWLATMGSSIRVLMAFGEGESQTPVAMSFFFVGGDTLYGRYWGCLDEFDFLHFECCYYQGIDYCIEHGLRYFDAGAQGEHKLARGFEPVLRHGYFNFALSASDPTSRDLRLAIEDFCQRERTAHQQALQQATTYLPFRRDSD</sequence>
<comment type="caution">
    <text evidence="1">The sequence shown here is derived from an EMBL/GenBank/DDBJ whole genome shotgun (WGS) entry which is preliminary data.</text>
</comment>
<dbReference type="EMBL" id="PIPN01000001">
    <property type="protein sequence ID" value="RUO32004.1"/>
    <property type="molecule type" value="Genomic_DNA"/>
</dbReference>